<dbReference type="PANTHER" id="PTHR34987">
    <property type="entry name" value="C, PUTATIVE (AFU_ORTHOLOGUE AFUA_3G02880)-RELATED"/>
    <property type="match status" value="1"/>
</dbReference>
<gene>
    <name evidence="4" type="ORF">E6K80_08345</name>
</gene>
<evidence type="ECO:0000313" key="4">
    <source>
        <dbReference type="EMBL" id="TMQ70492.1"/>
    </source>
</evidence>
<proteinExistence type="predicted"/>
<accession>A0A538U3M9</accession>
<dbReference type="InterPro" id="IPR012341">
    <property type="entry name" value="6hp_glycosidase-like_sf"/>
</dbReference>
<dbReference type="InterPro" id="IPR008928">
    <property type="entry name" value="6-hairpin_glycosidase_sf"/>
</dbReference>
<sequence>MRPSIESRGIANGRHRMTPVAGQEVHPELMSADAREWLIIDGAGGSAHGLAAGSPLRRGHAWLHAVNASGEVITTLLGLEERLRTDRGLFDLTPLLATEGNAELAILEQFSSQPWPTWRFRAGDLLLERSLFMVHGHHALVVGYRHLEGGAARLRVSPLIVARDPDEIRKESPDLHGLAQGIPGRVRVQTTPGGPTLTFWHQGAFVPNRVWRRGIPHGLEPRKSEEDALVPGHLDFDLEPGDSVVLVGSIEEGLFRTLAMEGRLGTPPPSTLSECVAVLAQTERGRRSSVLATAIQGADYTARQAAAAHGDGVLARRPSPLIEVDDPWTPRLTWASAQGLARREGRLTFLDPFPAAIECPSSTLRALPGLISVRAFEAVREILRGLVGRIEDGVLPSIVAPGETAVDDPEPSLWMIHVTELLARRSEDPECVREIYPQLESVLQYYRGGTRSGIKVDKDGLLQVGEEGLKPAALNALWYHALVAMAQLARLMGRKENAAFSLAWARQHGQCFNETFWNEADGTLHDAVGPSGPVAGTRPSHLLAVSLTPAILPAERSSRLLERVQEDLFSPLGLKPEPDAVNVEPQWLGAFFAAYLRARGRSADSQKQVRQWLEVLRRRLDESTTGHVPALFDWPGRRTRRGAPLPPVDEARPRGASPLAAAELLRAWIEDVAHAEEAGAR</sequence>
<reference evidence="4 5" key="1">
    <citation type="journal article" date="2019" name="Nat. Microbiol.">
        <title>Mediterranean grassland soil C-N compound turnover is dependent on rainfall and depth, and is mediated by genomically divergent microorganisms.</title>
        <authorList>
            <person name="Diamond S."/>
            <person name="Andeer P.F."/>
            <person name="Li Z."/>
            <person name="Crits-Christoph A."/>
            <person name="Burstein D."/>
            <person name="Anantharaman K."/>
            <person name="Lane K.R."/>
            <person name="Thomas B.C."/>
            <person name="Pan C."/>
            <person name="Northen T.R."/>
            <person name="Banfield J.F."/>
        </authorList>
    </citation>
    <scope>NUCLEOTIDE SEQUENCE [LARGE SCALE GENOMIC DNA]</scope>
    <source>
        <strain evidence="4">WS_10</strain>
    </source>
</reference>
<dbReference type="PANTHER" id="PTHR34987:SF6">
    <property type="entry name" value="ALPHA-L-RHAMNOSIDASE SIX-HAIRPIN GLYCOSIDASE DOMAIN-CONTAINING PROTEIN"/>
    <property type="match status" value="1"/>
</dbReference>
<dbReference type="InterPro" id="IPR032790">
    <property type="entry name" value="GDE_C"/>
</dbReference>
<dbReference type="AlphaFoldDB" id="A0A538U3M9"/>
<comment type="caution">
    <text evidence="4">The sequence shown here is derived from an EMBL/GenBank/DDBJ whole genome shotgun (WGS) entry which is preliminary data.</text>
</comment>
<evidence type="ECO:0008006" key="6">
    <source>
        <dbReference type="Google" id="ProtNLM"/>
    </source>
</evidence>
<evidence type="ECO:0000256" key="1">
    <source>
        <dbReference type="SAM" id="MobiDB-lite"/>
    </source>
</evidence>
<feature type="domain" description="Glycogen debranching enzyme C-terminal" evidence="2">
    <location>
        <begin position="363"/>
        <end position="575"/>
    </location>
</feature>
<protein>
    <recommendedName>
        <fullName evidence="6">Glycogen debranching protein</fullName>
    </recommendedName>
</protein>
<name>A0A538U3M9_UNCEI</name>
<evidence type="ECO:0000313" key="5">
    <source>
        <dbReference type="Proteomes" id="UP000319836"/>
    </source>
</evidence>
<dbReference type="SUPFAM" id="SSF48208">
    <property type="entry name" value="Six-hairpin glycosidases"/>
    <property type="match status" value="1"/>
</dbReference>
<dbReference type="Pfam" id="PF06202">
    <property type="entry name" value="GDE_C"/>
    <property type="match status" value="1"/>
</dbReference>
<feature type="region of interest" description="Disordered" evidence="1">
    <location>
        <begin position="1"/>
        <end position="24"/>
    </location>
</feature>
<dbReference type="EMBL" id="VBPA01000200">
    <property type="protein sequence ID" value="TMQ70492.1"/>
    <property type="molecule type" value="Genomic_DNA"/>
</dbReference>
<dbReference type="GO" id="GO:0005975">
    <property type="term" value="P:carbohydrate metabolic process"/>
    <property type="evidence" value="ECO:0007669"/>
    <property type="project" value="InterPro"/>
</dbReference>
<dbReference type="InterPro" id="IPR024742">
    <property type="entry name" value="Glycogen_debranch_N"/>
</dbReference>
<feature type="domain" description="Glycogen debranching enzyme bacterial and archaeal type N-terminal" evidence="3">
    <location>
        <begin position="35"/>
        <end position="244"/>
    </location>
</feature>
<organism evidence="4 5">
    <name type="scientific">Eiseniibacteriota bacterium</name>
    <dbReference type="NCBI Taxonomy" id="2212470"/>
    <lineage>
        <taxon>Bacteria</taxon>
        <taxon>Candidatus Eiseniibacteriota</taxon>
    </lineage>
</organism>
<dbReference type="Pfam" id="PF12439">
    <property type="entry name" value="GDE_N"/>
    <property type="match status" value="1"/>
</dbReference>
<evidence type="ECO:0000259" key="2">
    <source>
        <dbReference type="Pfam" id="PF06202"/>
    </source>
</evidence>
<evidence type="ECO:0000259" key="3">
    <source>
        <dbReference type="Pfam" id="PF12439"/>
    </source>
</evidence>
<dbReference type="Gene3D" id="1.50.10.10">
    <property type="match status" value="1"/>
</dbReference>
<dbReference type="Proteomes" id="UP000319836">
    <property type="component" value="Unassembled WGS sequence"/>
</dbReference>